<dbReference type="PANTHER" id="PTHR18640">
    <property type="entry name" value="SOLUTE CARRIER FAMILY 10 MEMBER 7"/>
    <property type="match status" value="1"/>
</dbReference>
<feature type="transmembrane region" description="Helical" evidence="1">
    <location>
        <begin position="301"/>
        <end position="322"/>
    </location>
</feature>
<organism evidence="2 3">
    <name type="scientific">Spirosoma profusum</name>
    <dbReference type="NCBI Taxonomy" id="2771354"/>
    <lineage>
        <taxon>Bacteria</taxon>
        <taxon>Pseudomonadati</taxon>
        <taxon>Bacteroidota</taxon>
        <taxon>Cytophagia</taxon>
        <taxon>Cytophagales</taxon>
        <taxon>Cytophagaceae</taxon>
        <taxon>Spirosoma</taxon>
    </lineage>
</organism>
<dbReference type="RefSeq" id="WP_190893338.1">
    <property type="nucleotide sequence ID" value="NZ_JACWZY010000065.1"/>
</dbReference>
<evidence type="ECO:0000313" key="3">
    <source>
        <dbReference type="Proteomes" id="UP000598820"/>
    </source>
</evidence>
<keyword evidence="1" id="KW-0812">Transmembrane</keyword>
<dbReference type="PIRSF" id="PIRSF026166">
    <property type="entry name" value="UCP026166"/>
    <property type="match status" value="1"/>
</dbReference>
<dbReference type="InterPro" id="IPR016833">
    <property type="entry name" value="Put_Na-Bile_cotransptr"/>
</dbReference>
<dbReference type="PANTHER" id="PTHR18640:SF5">
    <property type="entry name" value="SODIUM_BILE ACID COTRANSPORTER 7"/>
    <property type="match status" value="1"/>
</dbReference>
<keyword evidence="1" id="KW-1133">Transmembrane helix</keyword>
<dbReference type="Gene3D" id="1.20.1530.20">
    <property type="match status" value="1"/>
</dbReference>
<protein>
    <submittedName>
        <fullName evidence="2">Bile acid:sodium symporter</fullName>
    </submittedName>
</protein>
<keyword evidence="1" id="KW-0472">Membrane</keyword>
<feature type="transmembrane region" description="Helical" evidence="1">
    <location>
        <begin position="139"/>
        <end position="162"/>
    </location>
</feature>
<sequence>MAKTSLTTFLSRAGLDWFILALLGMIGLAKLWPTPGIQEGPLSLSALSSYGVSLIFFFYGLKLNFSQLRAGLQNYRLHLVIHLTTFVLFPAVVLPLRTLLQTPDTDLLWLGIFYVAALPSTVSSSVVMVSIAGGNLPAAIFNASISSLIGVFVTPLLMSFFLVDTTGQYDLAGVIGKLTLQVIVPVILGLLLNQRLGWFAARHKTALRYFDQITILLIVYTSFCESFALRSFEKISLGDLLWLALLMLALFFLVFGLVTLLSRLLDFNREDRITALFCGSKKSLVQGSVMANVLFPGNLAGVALLPIMIYHALQLIVASILAQGMARRQQDVTKPIQP</sequence>
<keyword evidence="3" id="KW-1185">Reference proteome</keyword>
<feature type="transmembrane region" description="Helical" evidence="1">
    <location>
        <begin position="108"/>
        <end position="132"/>
    </location>
</feature>
<dbReference type="GO" id="GO:0005886">
    <property type="term" value="C:plasma membrane"/>
    <property type="evidence" value="ECO:0007669"/>
    <property type="project" value="TreeGrafter"/>
</dbReference>
<dbReference type="EMBL" id="JACWZY010000065">
    <property type="protein sequence ID" value="MBD2705676.1"/>
    <property type="molecule type" value="Genomic_DNA"/>
</dbReference>
<evidence type="ECO:0000313" key="2">
    <source>
        <dbReference type="EMBL" id="MBD2705676.1"/>
    </source>
</evidence>
<dbReference type="AlphaFoldDB" id="A0A927AWI6"/>
<feature type="transmembrane region" description="Helical" evidence="1">
    <location>
        <begin position="44"/>
        <end position="65"/>
    </location>
</feature>
<feature type="transmembrane region" description="Helical" evidence="1">
    <location>
        <begin position="12"/>
        <end position="32"/>
    </location>
</feature>
<dbReference type="InterPro" id="IPR038770">
    <property type="entry name" value="Na+/solute_symporter_sf"/>
</dbReference>
<feature type="transmembrane region" description="Helical" evidence="1">
    <location>
        <begin position="174"/>
        <end position="192"/>
    </location>
</feature>
<proteinExistence type="predicted"/>
<evidence type="ECO:0000256" key="1">
    <source>
        <dbReference type="SAM" id="Phobius"/>
    </source>
</evidence>
<gene>
    <name evidence="2" type="ORF">IC229_34025</name>
</gene>
<feature type="transmembrane region" description="Helical" evidence="1">
    <location>
        <begin position="241"/>
        <end position="261"/>
    </location>
</feature>
<name>A0A927AWI6_9BACT</name>
<dbReference type="Proteomes" id="UP000598820">
    <property type="component" value="Unassembled WGS sequence"/>
</dbReference>
<dbReference type="Pfam" id="PF13593">
    <property type="entry name" value="SBF_like"/>
    <property type="match status" value="1"/>
</dbReference>
<reference evidence="2" key="1">
    <citation type="submission" date="2020-09" db="EMBL/GenBank/DDBJ databases">
        <authorList>
            <person name="Kim M.K."/>
        </authorList>
    </citation>
    <scope>NUCLEOTIDE SEQUENCE</scope>
    <source>
        <strain evidence="2">BT702</strain>
    </source>
</reference>
<feature type="transmembrane region" description="Helical" evidence="1">
    <location>
        <begin position="77"/>
        <end position="96"/>
    </location>
</feature>
<comment type="caution">
    <text evidence="2">The sequence shown here is derived from an EMBL/GenBank/DDBJ whole genome shotgun (WGS) entry which is preliminary data.</text>
</comment>
<accession>A0A927AWI6</accession>